<evidence type="ECO:0000256" key="1">
    <source>
        <dbReference type="SAM" id="MobiDB-lite"/>
    </source>
</evidence>
<dbReference type="STRING" id="926562.Oweho_2194"/>
<dbReference type="HOGENOM" id="CLU_094155_0_0_10"/>
<dbReference type="InterPro" id="IPR003772">
    <property type="entry name" value="YceD"/>
</dbReference>
<accession>G8R4P4</accession>
<keyword evidence="3" id="KW-1185">Reference proteome</keyword>
<protein>
    <submittedName>
        <fullName evidence="2">Putative metal-binding protein, possibly nucleic-acid binding protein</fullName>
    </submittedName>
</protein>
<dbReference type="eggNOG" id="COG1399">
    <property type="taxonomic scope" value="Bacteria"/>
</dbReference>
<dbReference type="KEGG" id="oho:Oweho_2194"/>
<feature type="region of interest" description="Disordered" evidence="1">
    <location>
        <begin position="146"/>
        <end position="171"/>
    </location>
</feature>
<dbReference type="Pfam" id="PF02620">
    <property type="entry name" value="YceD"/>
    <property type="match status" value="1"/>
</dbReference>
<evidence type="ECO:0000313" key="2">
    <source>
        <dbReference type="EMBL" id="AEV33168.1"/>
    </source>
</evidence>
<dbReference type="RefSeq" id="WP_014202517.1">
    <property type="nucleotide sequence ID" value="NC_016599.1"/>
</dbReference>
<name>G8R4P4_OWEHD</name>
<dbReference type="EMBL" id="CP003156">
    <property type="protein sequence ID" value="AEV33168.1"/>
    <property type="molecule type" value="Genomic_DNA"/>
</dbReference>
<reference evidence="2 3" key="1">
    <citation type="journal article" date="2012" name="Stand. Genomic Sci.">
        <title>Genome sequence of the orange-pigmented seawater bacterium Owenweeksia hongkongensis type strain (UST20020801(T)).</title>
        <authorList>
            <person name="Riedel T."/>
            <person name="Held B."/>
            <person name="Nolan M."/>
            <person name="Lucas S."/>
            <person name="Lapidus A."/>
            <person name="Tice H."/>
            <person name="Del Rio T.G."/>
            <person name="Cheng J.F."/>
            <person name="Han C."/>
            <person name="Tapia R."/>
            <person name="Goodwin L.A."/>
            <person name="Pitluck S."/>
            <person name="Liolios K."/>
            <person name="Mavromatis K."/>
            <person name="Pagani I."/>
            <person name="Ivanova N."/>
            <person name="Mikhailova N."/>
            <person name="Pati A."/>
            <person name="Chen A."/>
            <person name="Palaniappan K."/>
            <person name="Rohde M."/>
            <person name="Tindall B.J."/>
            <person name="Detter J.C."/>
            <person name="Goker M."/>
            <person name="Woyke T."/>
            <person name="Bristow J."/>
            <person name="Eisen J.A."/>
            <person name="Markowitz V."/>
            <person name="Hugenholtz P."/>
            <person name="Klenk H.P."/>
            <person name="Kyrpides N.C."/>
        </authorList>
    </citation>
    <scope>NUCLEOTIDE SEQUENCE</scope>
    <source>
        <strain evidence="3">DSM 17368 / JCM 12287 / NRRL B-23963</strain>
    </source>
</reference>
<dbReference type="Proteomes" id="UP000005631">
    <property type="component" value="Chromosome"/>
</dbReference>
<gene>
    <name evidence="2" type="ordered locus">Oweho_2194</name>
</gene>
<dbReference type="OrthoDB" id="1524821at2"/>
<evidence type="ECO:0000313" key="3">
    <source>
        <dbReference type="Proteomes" id="UP000005631"/>
    </source>
</evidence>
<dbReference type="PATRIC" id="fig|926562.3.peg.2212"/>
<organism evidence="2 3">
    <name type="scientific">Owenweeksia hongkongensis (strain DSM 17368 / CIP 108786 / JCM 12287 / NRRL B-23963 / UST20020801)</name>
    <dbReference type="NCBI Taxonomy" id="926562"/>
    <lineage>
        <taxon>Bacteria</taxon>
        <taxon>Pseudomonadati</taxon>
        <taxon>Bacteroidota</taxon>
        <taxon>Flavobacteriia</taxon>
        <taxon>Flavobacteriales</taxon>
        <taxon>Owenweeksiaceae</taxon>
        <taxon>Owenweeksia</taxon>
    </lineage>
</organism>
<proteinExistence type="predicted"/>
<sequence length="171" mass="19665">MKNLKEYNIKFSGLKLGMHSFEFQLDDKFFEHFEYSEFTRPRIKADVDLVKKENGLEVKAVVKGVVEILCDISGEPFDLPIEGDFSLLVKFGEEYNDSNEEILILPHGEYLLYVGQYLYETTALAIPLKRVSPEVQNGEKGKEVLNKLEDLKGGEDESTDPRWDKLKDLLN</sequence>
<dbReference type="AlphaFoldDB" id="G8R4P4"/>